<dbReference type="Gene3D" id="3.40.50.2000">
    <property type="entry name" value="Glycogen Phosphorylase B"/>
    <property type="match status" value="1"/>
</dbReference>
<dbReference type="AlphaFoldDB" id="A0A538U6Q1"/>
<evidence type="ECO:0000313" key="2">
    <source>
        <dbReference type="Proteomes" id="UP000319771"/>
    </source>
</evidence>
<accession>A0A538U6Q1</accession>
<dbReference type="SUPFAM" id="SSF53756">
    <property type="entry name" value="UDP-Glycosyltransferase/glycogen phosphorylase"/>
    <property type="match status" value="1"/>
</dbReference>
<keyword evidence="1" id="KW-0808">Transferase</keyword>
<name>A0A538U6Q1_UNCEI</name>
<gene>
    <name evidence="1" type="ORF">E6K81_09785</name>
</gene>
<organism evidence="1 2">
    <name type="scientific">Eiseniibacteriota bacterium</name>
    <dbReference type="NCBI Taxonomy" id="2212470"/>
    <lineage>
        <taxon>Bacteria</taxon>
        <taxon>Candidatus Eiseniibacteriota</taxon>
    </lineage>
</organism>
<protein>
    <submittedName>
        <fullName evidence="1">Glycosyltransferase family 4 protein</fullName>
    </submittedName>
</protein>
<proteinExistence type="predicted"/>
<evidence type="ECO:0000313" key="1">
    <source>
        <dbReference type="EMBL" id="TMQ71551.1"/>
    </source>
</evidence>
<dbReference type="GO" id="GO:0016740">
    <property type="term" value="F:transferase activity"/>
    <property type="evidence" value="ECO:0007669"/>
    <property type="project" value="UniProtKB-KW"/>
</dbReference>
<dbReference type="Proteomes" id="UP000319771">
    <property type="component" value="Unassembled WGS sequence"/>
</dbReference>
<comment type="caution">
    <text evidence="1">The sequence shown here is derived from an EMBL/GenBank/DDBJ whole genome shotgun (WGS) entry which is preliminary data.</text>
</comment>
<reference evidence="1 2" key="1">
    <citation type="journal article" date="2019" name="Nat. Microbiol.">
        <title>Mediterranean grassland soil C-N compound turnover is dependent on rainfall and depth, and is mediated by genomically divergent microorganisms.</title>
        <authorList>
            <person name="Diamond S."/>
            <person name="Andeer P.F."/>
            <person name="Li Z."/>
            <person name="Crits-Christoph A."/>
            <person name="Burstein D."/>
            <person name="Anantharaman K."/>
            <person name="Lane K.R."/>
            <person name="Thomas B.C."/>
            <person name="Pan C."/>
            <person name="Northen T.R."/>
            <person name="Banfield J.F."/>
        </authorList>
    </citation>
    <scope>NUCLEOTIDE SEQUENCE [LARGE SCALE GENOMIC DNA]</scope>
    <source>
        <strain evidence="1">WS_11</strain>
    </source>
</reference>
<sequence length="111" mass="12208">MTLSTCIVTGQYPPQVGGVGQSAHRVVRLLAAAGLTVEVAVMTKHPVPLPLDESITTGEEEGVRVHRVRVHFPPPAAATSEAESLTRYNREMFQALEHLTQRHRYQALHGF</sequence>
<feature type="non-terminal residue" evidence="1">
    <location>
        <position position="111"/>
    </location>
</feature>
<dbReference type="EMBL" id="VBPB01000157">
    <property type="protein sequence ID" value="TMQ71551.1"/>
    <property type="molecule type" value="Genomic_DNA"/>
</dbReference>